<gene>
    <name evidence="2" type="ORF">BU23DRAFT_556924</name>
</gene>
<accession>A0A6A5V1Z0</accession>
<evidence type="ECO:0000256" key="1">
    <source>
        <dbReference type="SAM" id="MobiDB-lite"/>
    </source>
</evidence>
<dbReference type="AlphaFoldDB" id="A0A6A5V1Z0"/>
<dbReference type="Proteomes" id="UP000800036">
    <property type="component" value="Unassembled WGS sequence"/>
</dbReference>
<feature type="region of interest" description="Disordered" evidence="1">
    <location>
        <begin position="229"/>
        <end position="255"/>
    </location>
</feature>
<protein>
    <submittedName>
        <fullName evidence="2">Uncharacterized protein</fullName>
    </submittedName>
</protein>
<dbReference type="OrthoDB" id="3782790at2759"/>
<organism evidence="2 3">
    <name type="scientific">Bimuria novae-zelandiae CBS 107.79</name>
    <dbReference type="NCBI Taxonomy" id="1447943"/>
    <lineage>
        <taxon>Eukaryota</taxon>
        <taxon>Fungi</taxon>
        <taxon>Dikarya</taxon>
        <taxon>Ascomycota</taxon>
        <taxon>Pezizomycotina</taxon>
        <taxon>Dothideomycetes</taxon>
        <taxon>Pleosporomycetidae</taxon>
        <taxon>Pleosporales</taxon>
        <taxon>Massarineae</taxon>
        <taxon>Didymosphaeriaceae</taxon>
        <taxon>Bimuria</taxon>
    </lineage>
</organism>
<name>A0A6A5V1Z0_9PLEO</name>
<evidence type="ECO:0000313" key="3">
    <source>
        <dbReference type="Proteomes" id="UP000800036"/>
    </source>
</evidence>
<proteinExistence type="predicted"/>
<evidence type="ECO:0000313" key="2">
    <source>
        <dbReference type="EMBL" id="KAF1970259.1"/>
    </source>
</evidence>
<dbReference type="EMBL" id="ML976702">
    <property type="protein sequence ID" value="KAF1970259.1"/>
    <property type="molecule type" value="Genomic_DNA"/>
</dbReference>
<sequence>MTAAIAVGADSQGPLEVPRLVVPRFERPPPDYNQKRATVNMCTFGTFITDNESCPPEKPCKLEEPIDQNGRPHPWCQAFSGSNGYSPMQSPSIESIVMGEPPNTKNGDMPQWVCFFYNNFDCDPSKDAGLRNQTTSIAWDHMIKGQPNAVIKFNQTVDAVPNSTRYTRFKAYVCMMYADAPYRNDGDGSGSSAEGFFGADGNGGDAQDLTEGGLKMTADGLYAGQDAAAEAAPDGVQGSDAGASPNAANSTVVQR</sequence>
<reference evidence="2" key="1">
    <citation type="journal article" date="2020" name="Stud. Mycol.">
        <title>101 Dothideomycetes genomes: a test case for predicting lifestyles and emergence of pathogens.</title>
        <authorList>
            <person name="Haridas S."/>
            <person name="Albert R."/>
            <person name="Binder M."/>
            <person name="Bloem J."/>
            <person name="Labutti K."/>
            <person name="Salamov A."/>
            <person name="Andreopoulos B."/>
            <person name="Baker S."/>
            <person name="Barry K."/>
            <person name="Bills G."/>
            <person name="Bluhm B."/>
            <person name="Cannon C."/>
            <person name="Castanera R."/>
            <person name="Culley D."/>
            <person name="Daum C."/>
            <person name="Ezra D."/>
            <person name="Gonzalez J."/>
            <person name="Henrissat B."/>
            <person name="Kuo A."/>
            <person name="Liang C."/>
            <person name="Lipzen A."/>
            <person name="Lutzoni F."/>
            <person name="Magnuson J."/>
            <person name="Mondo S."/>
            <person name="Nolan M."/>
            <person name="Ohm R."/>
            <person name="Pangilinan J."/>
            <person name="Park H.-J."/>
            <person name="Ramirez L."/>
            <person name="Alfaro M."/>
            <person name="Sun H."/>
            <person name="Tritt A."/>
            <person name="Yoshinaga Y."/>
            <person name="Zwiers L.-H."/>
            <person name="Turgeon B."/>
            <person name="Goodwin S."/>
            <person name="Spatafora J."/>
            <person name="Crous P."/>
            <person name="Grigoriev I."/>
        </authorList>
    </citation>
    <scope>NUCLEOTIDE SEQUENCE</scope>
    <source>
        <strain evidence="2">CBS 107.79</strain>
    </source>
</reference>
<keyword evidence="3" id="KW-1185">Reference proteome</keyword>
<feature type="compositionally biased region" description="Polar residues" evidence="1">
    <location>
        <begin position="246"/>
        <end position="255"/>
    </location>
</feature>